<dbReference type="EMBL" id="JAVDTT010000001">
    <property type="protein sequence ID" value="MDR6840317.1"/>
    <property type="molecule type" value="Genomic_DNA"/>
</dbReference>
<sequence length="209" mass="24396">MIEFNAIVLLGRDPGFVREAALTPDQRFIELRVEDAERISREDRRYGRRGDMKRILARFGHGLRLFAVEEEQGLVAWFWVAHACPRYFDEMCWRVDLEATHVWARDAFVAPERRGRRLLTAMMDLAGTLDERPMRYLSDVSASNWVSLRAHRALGFQRLATVRSLALGKRLLIRSRPPACIPQPSAIRPERRVLWLSPEEQEWHRAHIA</sequence>
<dbReference type="SUPFAM" id="SSF55729">
    <property type="entry name" value="Acyl-CoA N-acyltransferases (Nat)"/>
    <property type="match status" value="1"/>
</dbReference>
<evidence type="ECO:0000313" key="3">
    <source>
        <dbReference type="Proteomes" id="UP001254759"/>
    </source>
</evidence>
<name>A0ABU1RNG4_9GAMM</name>
<proteinExistence type="predicted"/>
<dbReference type="RefSeq" id="WP_310090154.1">
    <property type="nucleotide sequence ID" value="NZ_JAVDTT010000001.1"/>
</dbReference>
<organism evidence="2 3">
    <name type="scientific">Pseudoxanthomonas sacheonensis</name>
    <dbReference type="NCBI Taxonomy" id="443615"/>
    <lineage>
        <taxon>Bacteria</taxon>
        <taxon>Pseudomonadati</taxon>
        <taxon>Pseudomonadota</taxon>
        <taxon>Gammaproteobacteria</taxon>
        <taxon>Lysobacterales</taxon>
        <taxon>Lysobacteraceae</taxon>
        <taxon>Pseudoxanthomonas</taxon>
    </lineage>
</organism>
<evidence type="ECO:0000259" key="1">
    <source>
        <dbReference type="PROSITE" id="PS51186"/>
    </source>
</evidence>
<dbReference type="InterPro" id="IPR000182">
    <property type="entry name" value="GNAT_dom"/>
</dbReference>
<feature type="domain" description="N-acetyltransferase" evidence="1">
    <location>
        <begin position="26"/>
        <end position="177"/>
    </location>
</feature>
<gene>
    <name evidence="2" type="ORF">J2W94_000581</name>
</gene>
<keyword evidence="3" id="KW-1185">Reference proteome</keyword>
<comment type="caution">
    <text evidence="2">The sequence shown here is derived from an EMBL/GenBank/DDBJ whole genome shotgun (WGS) entry which is preliminary data.</text>
</comment>
<dbReference type="InterPro" id="IPR016181">
    <property type="entry name" value="Acyl_CoA_acyltransferase"/>
</dbReference>
<dbReference type="Proteomes" id="UP001254759">
    <property type="component" value="Unassembled WGS sequence"/>
</dbReference>
<protein>
    <submittedName>
        <fullName evidence="2">GNAT superfamily N-acetyltransferase</fullName>
    </submittedName>
</protein>
<dbReference type="Gene3D" id="3.40.630.30">
    <property type="match status" value="1"/>
</dbReference>
<accession>A0ABU1RNG4</accession>
<evidence type="ECO:0000313" key="2">
    <source>
        <dbReference type="EMBL" id="MDR6840317.1"/>
    </source>
</evidence>
<dbReference type="PROSITE" id="PS51186">
    <property type="entry name" value="GNAT"/>
    <property type="match status" value="1"/>
</dbReference>
<reference evidence="2 3" key="1">
    <citation type="submission" date="2023-07" db="EMBL/GenBank/DDBJ databases">
        <title>Sorghum-associated microbial communities from plants grown in Nebraska, USA.</title>
        <authorList>
            <person name="Schachtman D."/>
        </authorList>
    </citation>
    <scope>NUCLEOTIDE SEQUENCE [LARGE SCALE GENOMIC DNA]</scope>
    <source>
        <strain evidence="2 3">BE107</strain>
    </source>
</reference>